<name>A0A1I0RTG3_9RHOB</name>
<dbReference type="PANTHER" id="PTHR43646:SF3">
    <property type="entry name" value="SLR1566 PROTEIN"/>
    <property type="match status" value="1"/>
</dbReference>
<dbReference type="Gene3D" id="3.90.550.10">
    <property type="entry name" value="Spore Coat Polysaccharide Biosynthesis Protein SpsA, Chain A"/>
    <property type="match status" value="1"/>
</dbReference>
<sequence>MLDSGKYGDHPLSKMQPSSTIIIPAHDEADYIDACLCALLQQDGSAGKMRVIVAANACTDDTIQIARARTEAFMARQAELLVLDLKAPGKIGALNSAEAKLEPGIRIYLDADVICEPDLIGQLIAALQTDEPCYATGRLTIAPAQSWVTRAYGRLWQRLPFYQSGAVGAGLFATNAAGRARWGAFPDIISDDTFVRLCFAPSERVEVPARFHWPMIEGFAGLVKVRRRQDAGVAEVRALYPDLVDNEGAQQLTKPQIAKLALGTPLAFSVYAAVALAVKTKRPTKDWVRGR</sequence>
<proteinExistence type="predicted"/>
<reference evidence="2 3" key="1">
    <citation type="submission" date="2016-10" db="EMBL/GenBank/DDBJ databases">
        <authorList>
            <person name="de Groot N.N."/>
        </authorList>
    </citation>
    <scope>NUCLEOTIDE SEQUENCE [LARGE SCALE GENOMIC DNA]</scope>
    <source>
        <strain evidence="2 3">DSM 17925</strain>
    </source>
</reference>
<dbReference type="SUPFAM" id="SSF53448">
    <property type="entry name" value="Nucleotide-diphospho-sugar transferases"/>
    <property type="match status" value="1"/>
</dbReference>
<dbReference type="GO" id="GO:0016740">
    <property type="term" value="F:transferase activity"/>
    <property type="evidence" value="ECO:0007669"/>
    <property type="project" value="UniProtKB-KW"/>
</dbReference>
<evidence type="ECO:0000259" key="1">
    <source>
        <dbReference type="Pfam" id="PF00535"/>
    </source>
</evidence>
<feature type="domain" description="Glycosyltransferase 2-like" evidence="1">
    <location>
        <begin position="20"/>
        <end position="152"/>
    </location>
</feature>
<dbReference type="InterPro" id="IPR001173">
    <property type="entry name" value="Glyco_trans_2-like"/>
</dbReference>
<dbReference type="PANTHER" id="PTHR43646">
    <property type="entry name" value="GLYCOSYLTRANSFERASE"/>
    <property type="match status" value="1"/>
</dbReference>
<keyword evidence="2" id="KW-0808">Transferase</keyword>
<dbReference type="EMBL" id="FOIZ01000002">
    <property type="protein sequence ID" value="SEW44488.1"/>
    <property type="molecule type" value="Genomic_DNA"/>
</dbReference>
<accession>A0A1I0RTG3</accession>
<dbReference type="STRING" id="364200.SAMN04488515_3201"/>
<evidence type="ECO:0000313" key="3">
    <source>
        <dbReference type="Proteomes" id="UP000199167"/>
    </source>
</evidence>
<dbReference type="InterPro" id="IPR029044">
    <property type="entry name" value="Nucleotide-diphossugar_trans"/>
</dbReference>
<gene>
    <name evidence="2" type="ORF">SAMN04488515_3201</name>
</gene>
<dbReference type="AlphaFoldDB" id="A0A1I0RTG3"/>
<dbReference type="Proteomes" id="UP000199167">
    <property type="component" value="Unassembled WGS sequence"/>
</dbReference>
<keyword evidence="3" id="KW-1185">Reference proteome</keyword>
<organism evidence="2 3">
    <name type="scientific">Cognatiyoonia koreensis</name>
    <dbReference type="NCBI Taxonomy" id="364200"/>
    <lineage>
        <taxon>Bacteria</taxon>
        <taxon>Pseudomonadati</taxon>
        <taxon>Pseudomonadota</taxon>
        <taxon>Alphaproteobacteria</taxon>
        <taxon>Rhodobacterales</taxon>
        <taxon>Paracoccaceae</taxon>
        <taxon>Cognatiyoonia</taxon>
    </lineage>
</organism>
<protein>
    <submittedName>
        <fullName evidence="2">Glycosyl transferase family 2</fullName>
    </submittedName>
</protein>
<dbReference type="Pfam" id="PF00535">
    <property type="entry name" value="Glycos_transf_2"/>
    <property type="match status" value="1"/>
</dbReference>
<evidence type="ECO:0000313" key="2">
    <source>
        <dbReference type="EMBL" id="SEW44488.1"/>
    </source>
</evidence>